<gene>
    <name evidence="1" type="ORF">C8R21_1593</name>
    <name evidence="2" type="ORF">SAMN05216417_1401</name>
</gene>
<evidence type="ECO:0000313" key="1">
    <source>
        <dbReference type="EMBL" id="PTQ76942.1"/>
    </source>
</evidence>
<evidence type="ECO:0000313" key="2">
    <source>
        <dbReference type="EMBL" id="SFU78951.1"/>
    </source>
</evidence>
<accession>A0A1I7J1J5</accession>
<protein>
    <submittedName>
        <fullName evidence="2">Uncharacterized protein</fullName>
    </submittedName>
</protein>
<proteinExistence type="predicted"/>
<dbReference type="Proteomes" id="UP000244152">
    <property type="component" value="Unassembled WGS sequence"/>
</dbReference>
<dbReference type="EMBL" id="QAOK01000059">
    <property type="protein sequence ID" value="PTQ76942.1"/>
    <property type="molecule type" value="Genomic_DNA"/>
</dbReference>
<organism evidence="2 3">
    <name type="scientific">Nitrosospira multiformis</name>
    <dbReference type="NCBI Taxonomy" id="1231"/>
    <lineage>
        <taxon>Bacteria</taxon>
        <taxon>Pseudomonadati</taxon>
        <taxon>Pseudomonadota</taxon>
        <taxon>Betaproteobacteria</taxon>
        <taxon>Nitrosomonadales</taxon>
        <taxon>Nitrosomonadaceae</taxon>
        <taxon>Nitrosospira</taxon>
    </lineage>
</organism>
<dbReference type="AlphaFoldDB" id="A0A1I7J1J5"/>
<dbReference type="Proteomes" id="UP000182649">
    <property type="component" value="Unassembled WGS sequence"/>
</dbReference>
<evidence type="ECO:0000313" key="3">
    <source>
        <dbReference type="Proteomes" id="UP000182649"/>
    </source>
</evidence>
<reference evidence="2 3" key="1">
    <citation type="submission" date="2016-10" db="EMBL/GenBank/DDBJ databases">
        <authorList>
            <person name="de Groot N.N."/>
        </authorList>
    </citation>
    <scope>NUCLEOTIDE SEQUENCE [LARGE SCALE GENOMIC DNA]</scope>
    <source>
        <strain evidence="2 3">Nl14</strain>
    </source>
</reference>
<name>A0A1I7J1J5_9PROT</name>
<reference evidence="1 4" key="2">
    <citation type="submission" date="2018-04" db="EMBL/GenBank/DDBJ databases">
        <title>Active sludge and wastewater microbial communities from Klosterneuburg, Austria.</title>
        <authorList>
            <person name="Wagner M."/>
        </authorList>
    </citation>
    <scope>NUCLEOTIDE SEQUENCE [LARGE SCALE GENOMIC DNA]</scope>
    <source>
        <strain evidence="1 4">Nl12</strain>
    </source>
</reference>
<evidence type="ECO:0000313" key="4">
    <source>
        <dbReference type="Proteomes" id="UP000244152"/>
    </source>
</evidence>
<dbReference type="EMBL" id="FPBZ01000040">
    <property type="protein sequence ID" value="SFU78951.1"/>
    <property type="molecule type" value="Genomic_DNA"/>
</dbReference>
<sequence>MDAFLDDPLENWDLDENWDLEEIPALRELWQNENIPWKWEHASITPESLE</sequence>